<accession>A0AAD8CYH0</accession>
<evidence type="ECO:0000313" key="4">
    <source>
        <dbReference type="Proteomes" id="UP001230051"/>
    </source>
</evidence>
<sequence>MVITVEIRKMYKYPFELVVNIHLNKYPTPLEEHVTGIKTVEEKTDNISGIIYRRKIATCNNVIPKFLRKINFLNVNDVHIEEESWLDMKQRILNIKSRCLTWAQYSTFHEVSVFKQSVENPNWTEFHQKGSIVVTGAGKLNRLCEVFAQAFFNKGVKKSVNIMETILEQRCGRPFL</sequence>
<organism evidence="2 4">
    <name type="scientific">Acipenser oxyrinchus oxyrinchus</name>
    <dbReference type="NCBI Taxonomy" id="40147"/>
    <lineage>
        <taxon>Eukaryota</taxon>
        <taxon>Metazoa</taxon>
        <taxon>Chordata</taxon>
        <taxon>Craniata</taxon>
        <taxon>Vertebrata</taxon>
        <taxon>Euteleostomi</taxon>
        <taxon>Actinopterygii</taxon>
        <taxon>Chondrostei</taxon>
        <taxon>Acipenseriformes</taxon>
        <taxon>Acipenseridae</taxon>
        <taxon>Acipenser</taxon>
    </lineage>
</organism>
<evidence type="ECO:0000259" key="1">
    <source>
        <dbReference type="PROSITE" id="PS50904"/>
    </source>
</evidence>
<reference evidence="2" key="1">
    <citation type="submission" date="2022-02" db="EMBL/GenBank/DDBJ databases">
        <title>Atlantic sturgeon de novo genome assembly.</title>
        <authorList>
            <person name="Stock M."/>
            <person name="Klopp C."/>
            <person name="Guiguen Y."/>
            <person name="Cabau C."/>
            <person name="Parinello H."/>
            <person name="Santidrian Yebra-Pimentel E."/>
            <person name="Kuhl H."/>
            <person name="Dirks R.P."/>
            <person name="Guessner J."/>
            <person name="Wuertz S."/>
            <person name="Du K."/>
            <person name="Schartl M."/>
        </authorList>
    </citation>
    <scope>NUCLEOTIDE SEQUENCE</scope>
    <source>
        <strain evidence="2">STURGEONOMICS-FGT-2020</strain>
        <tissue evidence="2">Whole blood</tissue>
    </source>
</reference>
<dbReference type="AlphaFoldDB" id="A0AAD8CYH0"/>
<evidence type="ECO:0000313" key="2">
    <source>
        <dbReference type="EMBL" id="KAK1159265.1"/>
    </source>
</evidence>
<dbReference type="Proteomes" id="UP001230051">
    <property type="component" value="Unassembled WGS sequence"/>
</dbReference>
<dbReference type="EMBL" id="JAGXEW010000022">
    <property type="protein sequence ID" value="KAK1159265.1"/>
    <property type="molecule type" value="Genomic_DNA"/>
</dbReference>
<keyword evidence="4" id="KW-1185">Reference proteome</keyword>
<comment type="caution">
    <text evidence="2">The sequence shown here is derived from an EMBL/GenBank/DDBJ whole genome shotgun (WGS) entry which is preliminary data.</text>
</comment>
<dbReference type="GO" id="GO:0005758">
    <property type="term" value="C:mitochondrial intermembrane space"/>
    <property type="evidence" value="ECO:0007669"/>
    <property type="project" value="InterPro"/>
</dbReference>
<dbReference type="PROSITE" id="PS50904">
    <property type="entry name" value="PRELI_MSF1"/>
    <property type="match status" value="1"/>
</dbReference>
<feature type="domain" description="PRELI/MSF1" evidence="1">
    <location>
        <begin position="1"/>
        <end position="175"/>
    </location>
</feature>
<evidence type="ECO:0000313" key="3">
    <source>
        <dbReference type="EMBL" id="KAK1161204.1"/>
    </source>
</evidence>
<dbReference type="InterPro" id="IPR006797">
    <property type="entry name" value="PRELI/MSF1_dom"/>
</dbReference>
<gene>
    <name evidence="2" type="primary">prelid2</name>
    <name evidence="3" type="ORF">AOXY_G20137</name>
    <name evidence="2" type="ORF">AOXY_G21902</name>
</gene>
<proteinExistence type="predicted"/>
<dbReference type="Pfam" id="PF04707">
    <property type="entry name" value="PRELI"/>
    <property type="match status" value="1"/>
</dbReference>
<dbReference type="PANTHER" id="PTHR11158">
    <property type="entry name" value="MSF1/PX19 RELATED"/>
    <property type="match status" value="1"/>
</dbReference>
<protein>
    <submittedName>
        <fullName evidence="2">PRELI domain-containing protein 2-like</fullName>
    </submittedName>
</protein>
<name>A0AAD8CYH0_ACIOX</name>
<dbReference type="EMBL" id="JAGXEW010000019">
    <property type="protein sequence ID" value="KAK1161204.1"/>
    <property type="molecule type" value="Genomic_DNA"/>
</dbReference>
<dbReference type="InterPro" id="IPR037365">
    <property type="entry name" value="Slowmo/Ups"/>
</dbReference>